<sequence>MKSALVVGAGFAGLSAALHLARAGISVRVLEAADRPGGRAQAWSSGAYRFDLGPTLVVMTDVLEEALGARRFAELELMRLEPGYEVRWRDGERFAMHSDIALLLAEFERFEPGVSARALDYFARVHGAYRDARRQVLERDHTLLSFAALLARPGRMRPWIAGSLRRFTERSFHRPRLVDALTFQSLYLGTSPLRAPAMYALLPTVEAIEGIWFAPGGMASIVDAFVDAARALGVEFSYGWRVDRLERSATGSWHAHAMEERFEADAVVVAADREPALALLGARAPRFRAMRYGHSALCLYLGLRRRVDLPYHSVFLPDDPWSAYRALDAGRLPDDPLLYVYNPVARDASAAPSDGSALLVLAPVPNLTALREGDLAAFRKRVFERLEGEVGEMREFIEVERMRGPAEWASELGLMHGAAFGPEHTLDQMGAFRPPMHDRRFPGLVFAGSGTRPGSGVPMVVISGRLAAEHLLHR</sequence>
<dbReference type="Pfam" id="PF01593">
    <property type="entry name" value="Amino_oxidase"/>
    <property type="match status" value="1"/>
</dbReference>
<evidence type="ECO:0000259" key="4">
    <source>
        <dbReference type="Pfam" id="PF01593"/>
    </source>
</evidence>
<dbReference type="InterPro" id="IPR002937">
    <property type="entry name" value="Amino_oxidase"/>
</dbReference>
<dbReference type="PANTHER" id="PTHR43734:SF4">
    <property type="entry name" value="AMINE OXIDASE DOMAIN-CONTAINING PROTEIN"/>
    <property type="match status" value="1"/>
</dbReference>
<proteinExistence type="predicted"/>
<dbReference type="EMBL" id="CABO01000007">
    <property type="protein sequence ID" value="CBI00891.1"/>
    <property type="molecule type" value="Genomic_DNA"/>
</dbReference>
<feature type="domain" description="Amine oxidase" evidence="4">
    <location>
        <begin position="11"/>
        <end position="472"/>
    </location>
</feature>
<evidence type="ECO:0000313" key="5">
    <source>
        <dbReference type="EMBL" id="CBI00891.1"/>
    </source>
</evidence>
<dbReference type="GO" id="GO:0016491">
    <property type="term" value="F:oxidoreductase activity"/>
    <property type="evidence" value="ECO:0007669"/>
    <property type="project" value="UniProtKB-KW"/>
</dbReference>
<dbReference type="Gene3D" id="3.50.50.60">
    <property type="entry name" value="FAD/NAD(P)-binding domain"/>
    <property type="match status" value="2"/>
</dbReference>
<comment type="pathway">
    <text evidence="1">Carotenoid biosynthesis.</text>
</comment>
<organism evidence="5">
    <name type="scientific">mine drainage metagenome</name>
    <dbReference type="NCBI Taxonomy" id="410659"/>
    <lineage>
        <taxon>unclassified sequences</taxon>
        <taxon>metagenomes</taxon>
        <taxon>ecological metagenomes</taxon>
    </lineage>
</organism>
<name>E6Q131_9ZZZZ</name>
<accession>E6Q131</accession>
<gene>
    <name evidence="5" type="ORF">CARN4_0239</name>
</gene>
<evidence type="ECO:0000256" key="2">
    <source>
        <dbReference type="ARBA" id="ARBA00022746"/>
    </source>
</evidence>
<protein>
    <submittedName>
        <fullName evidence="5">Amine oxidase</fullName>
    </submittedName>
</protein>
<evidence type="ECO:0000256" key="1">
    <source>
        <dbReference type="ARBA" id="ARBA00004829"/>
    </source>
</evidence>
<dbReference type="InterPro" id="IPR014105">
    <property type="entry name" value="Carotenoid/retinoid_OxRdtase"/>
</dbReference>
<keyword evidence="2" id="KW-0125">Carotenoid biosynthesis</keyword>
<dbReference type="NCBIfam" id="TIGR02734">
    <property type="entry name" value="crtI_fam"/>
    <property type="match status" value="1"/>
</dbReference>
<dbReference type="PANTHER" id="PTHR43734">
    <property type="entry name" value="PHYTOENE DESATURASE"/>
    <property type="match status" value="1"/>
</dbReference>
<dbReference type="SUPFAM" id="SSF51905">
    <property type="entry name" value="FAD/NAD(P)-binding domain"/>
    <property type="match status" value="1"/>
</dbReference>
<dbReference type="PRINTS" id="PR00368">
    <property type="entry name" value="FADPNR"/>
</dbReference>
<keyword evidence="3" id="KW-0560">Oxidoreductase</keyword>
<comment type="caution">
    <text evidence="5">The sequence shown here is derived from an EMBL/GenBank/DDBJ whole genome shotgun (WGS) entry which is preliminary data.</text>
</comment>
<evidence type="ECO:0000256" key="3">
    <source>
        <dbReference type="ARBA" id="ARBA00023002"/>
    </source>
</evidence>
<reference evidence="5" key="1">
    <citation type="submission" date="2009-10" db="EMBL/GenBank/DDBJ databases">
        <title>Diversity of trophic interactions inside an arsenic-rich microbial ecosystem.</title>
        <authorList>
            <person name="Bertin P.N."/>
            <person name="Heinrich-Salmeron A."/>
            <person name="Pelletier E."/>
            <person name="Goulhen-Chollet F."/>
            <person name="Arsene-Ploetze F."/>
            <person name="Gallien S."/>
            <person name="Calteau A."/>
            <person name="Vallenet D."/>
            <person name="Casiot C."/>
            <person name="Chane-Woon-Ming B."/>
            <person name="Giloteaux L."/>
            <person name="Barakat M."/>
            <person name="Bonnefoy V."/>
            <person name="Bruneel O."/>
            <person name="Chandler M."/>
            <person name="Cleiss J."/>
            <person name="Duran R."/>
            <person name="Elbaz-Poulichet F."/>
            <person name="Fonknechten N."/>
            <person name="Lauga B."/>
            <person name="Mornico D."/>
            <person name="Ortet P."/>
            <person name="Schaeffer C."/>
            <person name="Siguier P."/>
            <person name="Alexander Thil Smith A."/>
            <person name="Van Dorsselaer A."/>
            <person name="Weissenbach J."/>
            <person name="Medigue C."/>
            <person name="Le Paslier D."/>
        </authorList>
    </citation>
    <scope>NUCLEOTIDE SEQUENCE</scope>
</reference>
<dbReference type="GO" id="GO:0016117">
    <property type="term" value="P:carotenoid biosynthetic process"/>
    <property type="evidence" value="ECO:0007669"/>
    <property type="project" value="UniProtKB-KW"/>
</dbReference>
<dbReference type="AlphaFoldDB" id="E6Q131"/>
<dbReference type="InterPro" id="IPR036188">
    <property type="entry name" value="FAD/NAD-bd_sf"/>
</dbReference>